<protein>
    <recommendedName>
        <fullName evidence="6">Transposase</fullName>
    </recommendedName>
</protein>
<dbReference type="GO" id="GO:0015074">
    <property type="term" value="P:DNA integration"/>
    <property type="evidence" value="ECO:0007669"/>
    <property type="project" value="InterPro"/>
</dbReference>
<dbReference type="KEGG" id="msar:MSAR_15920"/>
<dbReference type="Pfam" id="PF00665">
    <property type="entry name" value="rve"/>
    <property type="match status" value="1"/>
</dbReference>
<dbReference type="InterPro" id="IPR055247">
    <property type="entry name" value="InsJ-like_HTH"/>
</dbReference>
<keyword evidence="5" id="KW-1185">Reference proteome</keyword>
<evidence type="ECO:0000259" key="3">
    <source>
        <dbReference type="Pfam" id="PF13518"/>
    </source>
</evidence>
<dbReference type="PANTHER" id="PTHR35004">
    <property type="entry name" value="TRANSPOSASE RV3428C-RELATED"/>
    <property type="match status" value="1"/>
</dbReference>
<evidence type="ECO:0000313" key="5">
    <source>
        <dbReference type="Proteomes" id="UP000466445"/>
    </source>
</evidence>
<evidence type="ECO:0000313" key="4">
    <source>
        <dbReference type="EMBL" id="BBY58456.1"/>
    </source>
</evidence>
<reference evidence="4 5" key="1">
    <citation type="journal article" date="2019" name="Emerg. Microbes Infect.">
        <title>Comprehensive subspecies identification of 175 nontuberculous mycobacteria species based on 7547 genomic profiles.</title>
        <authorList>
            <person name="Matsumoto Y."/>
            <person name="Kinjo T."/>
            <person name="Motooka D."/>
            <person name="Nabeya D."/>
            <person name="Jung N."/>
            <person name="Uechi K."/>
            <person name="Horii T."/>
            <person name="Iida T."/>
            <person name="Fujita J."/>
            <person name="Nakamura S."/>
        </authorList>
    </citation>
    <scope>NUCLEOTIDE SEQUENCE [LARGE SCALE GENOMIC DNA]</scope>
    <source>
        <strain evidence="4 5">JCM 30395</strain>
    </source>
</reference>
<evidence type="ECO:0000256" key="1">
    <source>
        <dbReference type="SAM" id="MobiDB-lite"/>
    </source>
</evidence>
<dbReference type="PANTHER" id="PTHR35004:SF6">
    <property type="entry name" value="TRANSPOSASE"/>
    <property type="match status" value="1"/>
</dbReference>
<dbReference type="EMBL" id="AP022595">
    <property type="protein sequence ID" value="BBY58456.1"/>
    <property type="molecule type" value="Genomic_DNA"/>
</dbReference>
<dbReference type="InterPro" id="IPR009057">
    <property type="entry name" value="Homeodomain-like_sf"/>
</dbReference>
<dbReference type="SUPFAM" id="SSF46689">
    <property type="entry name" value="Homeodomain-like"/>
    <property type="match status" value="1"/>
</dbReference>
<feature type="domain" description="Integrase catalytic" evidence="2">
    <location>
        <begin position="177"/>
        <end position="240"/>
    </location>
</feature>
<dbReference type="InterPro" id="IPR012337">
    <property type="entry name" value="RNaseH-like_sf"/>
</dbReference>
<dbReference type="AlphaFoldDB" id="A0A7I7SRM9"/>
<evidence type="ECO:0008006" key="6">
    <source>
        <dbReference type="Google" id="ProtNLM"/>
    </source>
</evidence>
<organism evidence="4 5">
    <name type="scientific">Mycolicibacterium sarraceniae</name>
    <dbReference type="NCBI Taxonomy" id="1534348"/>
    <lineage>
        <taxon>Bacteria</taxon>
        <taxon>Bacillati</taxon>
        <taxon>Actinomycetota</taxon>
        <taxon>Actinomycetes</taxon>
        <taxon>Mycobacteriales</taxon>
        <taxon>Mycobacteriaceae</taxon>
        <taxon>Mycolicibacterium</taxon>
    </lineage>
</organism>
<dbReference type="Proteomes" id="UP000466445">
    <property type="component" value="Chromosome"/>
</dbReference>
<dbReference type="InterPro" id="IPR001584">
    <property type="entry name" value="Integrase_cat-core"/>
</dbReference>
<proteinExistence type="predicted"/>
<dbReference type="Pfam" id="PF13518">
    <property type="entry name" value="HTH_28"/>
    <property type="match status" value="1"/>
</dbReference>
<feature type="region of interest" description="Disordered" evidence="1">
    <location>
        <begin position="266"/>
        <end position="286"/>
    </location>
</feature>
<evidence type="ECO:0000259" key="2">
    <source>
        <dbReference type="Pfam" id="PF00665"/>
    </source>
</evidence>
<feature type="compositionally biased region" description="Basic and acidic residues" evidence="1">
    <location>
        <begin position="276"/>
        <end position="286"/>
    </location>
</feature>
<accession>A0A7I7SRM9</accession>
<dbReference type="SUPFAM" id="SSF53098">
    <property type="entry name" value="Ribonuclease H-like"/>
    <property type="match status" value="1"/>
</dbReference>
<name>A0A7I7SRM9_9MYCO</name>
<feature type="domain" description="Insertion element IS150 protein InsJ-like helix-turn-helix" evidence="3">
    <location>
        <begin position="55"/>
        <end position="102"/>
    </location>
</feature>
<sequence>MTALATGLGGIASGEGVSAVLGEDEKRRARAQAVGLFRYQLICPALDQGLSTKARGRLVRQIASGEHTDPFGTPVRYSRDTLDRWIRRYRAGGFVELVPSPRTCVPRTDTAVLEMAAALKRENPARTAAQVGRILRTATGWAPPSESTLLRLFHRLELIGPAAGDAPVVFGRFEAANPNDRWTGDALHGPRIGGRKTYLFAFLDDHSRLVCGYRFGFAEDAVRLGAALQPALAARGSRPASMSITGRPSSMPGCCGRARNSACAWSIPPAPPPGQRQDRTVLPHRA</sequence>
<gene>
    <name evidence="4" type="ORF">MSAR_15920</name>
</gene>